<dbReference type="OMA" id="IFIEREM"/>
<keyword evidence="1" id="KW-0472">Membrane</keyword>
<dbReference type="Proteomes" id="UP000008983">
    <property type="component" value="Unassembled WGS sequence"/>
</dbReference>
<sequence length="991" mass="115227">MDISKDEKFLFVGLRSIGVNIYDIRQVDNLILFETLPQTGLAINLKLNQDENLIFFSDSFNFMVFQRSIPNFNSDKPNLLNFVQNNLFNDHMGDDKWTWRCDYKNYKLYTASSSNGTICFDTNVQGNSLKILSLINQVGIEDSNITDSVFVMNQQYVLGGISSGGLSIISYEEGYNKPKVINQSQYGFTDNDSDSIFLNENQTLAVIGNGNRGVTFLNINNLMDIQLISNFQPSEYGIIGTCEDALFTKDLNFAFATIRNYGVIALDIKNMKKPLLINKLYTRGGEGLAILKNQRNLIITDGFNGLTSVDISNPFSMVILHTLKLNGWTLHLRIIQNDQYALVTQTENGQLYLVDIRDLQNMQILQQFQYYKDNTAYDICLNEDLSKGFLMTKKGIVIMNLKNNIIIHTEIMLVQHDSFGQVYKTKLDKGTILKIGEQIELHNVFIYSKRKIIFKKAYYYNNLQLNELPDWINFDLQTGIVQIQIQKEALKKNKQNIYAQTQKQIILLAYEEVQSEDFINKELNIDINKANDIFNNLFELGIINIINIITDKFNTEIKFRIEGQQQSQKIIKYIEFILKSKINYYPIEINIDSSLRFDFKNKQRQIITNQDTLIIYLEINEDDGKFQDIKYQGVLVSLSYKQNQIKIEGDTNSILNLLTRGIKLAIKKPIDDIKIQIKVIDYINYDIETVERLQDLQFINLNQPVRLNPELNLQQSFNKQYNEGKIYILEQFSFQIGNTIFIDKDNDQLTFSAKIYIDNKLYDIPVDFWLQFQPNERKFVGQPSLQEYNQIIKLLIISTDGYTEASDYLQIIVSKIPFTYIITMAVQILGPIVGVFGLWKYRFIIYNIMYRKNFFYSDEIAYEAYGFTPEKLGIINKNKGECIHESYNNIQQVRFYTKQQQTSNSLINKIHRFLGSDYQQIGLSNNQKIPAWFKSIELLHGVLLFIGLPQRKDIGEILVRIFNEDGYILRQFLIVVVIFQFKFLKQLLEYS</sequence>
<dbReference type="GO" id="GO:0005509">
    <property type="term" value="F:calcium ion binding"/>
    <property type="evidence" value="ECO:0007669"/>
    <property type="project" value="InterPro"/>
</dbReference>
<dbReference type="AlphaFoldDB" id="G0R2A4"/>
<accession>G0R2A4</accession>
<dbReference type="SUPFAM" id="SSF49313">
    <property type="entry name" value="Cadherin-like"/>
    <property type="match status" value="1"/>
</dbReference>
<keyword evidence="2" id="KW-0378">Hydrolase</keyword>
<dbReference type="EMBL" id="GL984249">
    <property type="protein sequence ID" value="EGR28401.1"/>
    <property type="molecule type" value="Genomic_DNA"/>
</dbReference>
<dbReference type="GeneID" id="14904480"/>
<dbReference type="GO" id="GO:0004222">
    <property type="term" value="F:metalloendopeptidase activity"/>
    <property type="evidence" value="ECO:0007669"/>
    <property type="project" value="UniProtKB-EC"/>
</dbReference>
<dbReference type="eggNOG" id="ENOG502R2IS">
    <property type="taxonomic scope" value="Eukaryota"/>
</dbReference>
<dbReference type="InParanoid" id="G0R2A4"/>
<organism evidence="2 3">
    <name type="scientific">Ichthyophthirius multifiliis</name>
    <name type="common">White spot disease agent</name>
    <name type="synonym">Ich</name>
    <dbReference type="NCBI Taxonomy" id="5932"/>
    <lineage>
        <taxon>Eukaryota</taxon>
        <taxon>Sar</taxon>
        <taxon>Alveolata</taxon>
        <taxon>Ciliophora</taxon>
        <taxon>Intramacronucleata</taxon>
        <taxon>Oligohymenophorea</taxon>
        <taxon>Hymenostomatida</taxon>
        <taxon>Ophryoglenina</taxon>
        <taxon>Ichthyophthirius</taxon>
    </lineage>
</organism>
<protein>
    <submittedName>
        <fullName evidence="2">Leucine rich repeat protein</fullName>
        <ecNumber evidence="2">3.4.24.69</ecNumber>
    </submittedName>
</protein>
<name>G0R2A4_ICHMU</name>
<keyword evidence="1" id="KW-1133">Transmembrane helix</keyword>
<proteinExistence type="predicted"/>
<dbReference type="Gene3D" id="2.60.40.10">
    <property type="entry name" value="Immunoglobulins"/>
    <property type="match status" value="1"/>
</dbReference>
<keyword evidence="1" id="KW-0812">Transmembrane</keyword>
<dbReference type="EC" id="3.4.24.69" evidence="2"/>
<keyword evidence="3" id="KW-1185">Reference proteome</keyword>
<dbReference type="SUPFAM" id="SSF101908">
    <property type="entry name" value="Putative isomerase YbhE"/>
    <property type="match status" value="1"/>
</dbReference>
<evidence type="ECO:0000256" key="1">
    <source>
        <dbReference type="SAM" id="Phobius"/>
    </source>
</evidence>
<dbReference type="GO" id="GO:0016020">
    <property type="term" value="C:membrane"/>
    <property type="evidence" value="ECO:0007669"/>
    <property type="project" value="InterPro"/>
</dbReference>
<dbReference type="InterPro" id="IPR015919">
    <property type="entry name" value="Cadherin-like_sf"/>
</dbReference>
<evidence type="ECO:0000313" key="2">
    <source>
        <dbReference type="EMBL" id="EGR28401.1"/>
    </source>
</evidence>
<dbReference type="OrthoDB" id="25131at2759"/>
<reference evidence="2 3" key="1">
    <citation type="submission" date="2011-07" db="EMBL/GenBank/DDBJ databases">
        <authorList>
            <person name="Coyne R."/>
            <person name="Brami D."/>
            <person name="Johnson J."/>
            <person name="Hostetler J."/>
            <person name="Hannick L."/>
            <person name="Clark T."/>
            <person name="Cassidy-Hanley D."/>
            <person name="Inman J."/>
        </authorList>
    </citation>
    <scope>NUCLEOTIDE SEQUENCE [LARGE SCALE GENOMIC DNA]</scope>
    <source>
        <strain evidence="2 3">G5</strain>
    </source>
</reference>
<dbReference type="InterPro" id="IPR013783">
    <property type="entry name" value="Ig-like_fold"/>
</dbReference>
<dbReference type="RefSeq" id="XP_004027746.1">
    <property type="nucleotide sequence ID" value="XM_004027697.1"/>
</dbReference>
<evidence type="ECO:0000313" key="3">
    <source>
        <dbReference type="Proteomes" id="UP000008983"/>
    </source>
</evidence>
<feature type="transmembrane region" description="Helical" evidence="1">
    <location>
        <begin position="818"/>
        <end position="839"/>
    </location>
</feature>
<gene>
    <name evidence="2" type="ORF">IMG5_176330</name>
</gene>